<gene>
    <name evidence="2" type="primary">SSP_0</name>
    <name evidence="2" type="ORF">g.11351</name>
</gene>
<dbReference type="EMBL" id="GBXI01005677">
    <property type="protein sequence ID" value="JAD08615.1"/>
    <property type="molecule type" value="Transcribed_RNA"/>
</dbReference>
<reference evidence="2" key="1">
    <citation type="submission" date="2014-11" db="EMBL/GenBank/DDBJ databases">
        <authorList>
            <person name="Geib S."/>
        </authorList>
    </citation>
    <scope>NUCLEOTIDE SEQUENCE</scope>
</reference>
<dbReference type="InterPro" id="IPR031734">
    <property type="entry name" value="MBF2"/>
</dbReference>
<organism evidence="2">
    <name type="scientific">Zeugodacus cucurbitae</name>
    <name type="common">Melon fruit fly</name>
    <name type="synonym">Bactrocera cucurbitae</name>
    <dbReference type="NCBI Taxonomy" id="28588"/>
    <lineage>
        <taxon>Eukaryota</taxon>
        <taxon>Metazoa</taxon>
        <taxon>Ecdysozoa</taxon>
        <taxon>Arthropoda</taxon>
        <taxon>Hexapoda</taxon>
        <taxon>Insecta</taxon>
        <taxon>Pterygota</taxon>
        <taxon>Neoptera</taxon>
        <taxon>Endopterygota</taxon>
        <taxon>Diptera</taxon>
        <taxon>Brachycera</taxon>
        <taxon>Muscomorpha</taxon>
        <taxon>Tephritoidea</taxon>
        <taxon>Tephritidae</taxon>
        <taxon>Zeugodacus</taxon>
        <taxon>Zeugodacus</taxon>
    </lineage>
</organism>
<reference evidence="2" key="2">
    <citation type="journal article" date="2015" name="Gigascience">
        <title>Reconstructing a comprehensive transcriptome assembly of a white-pupal translocated strain of the pest fruit fly Bactrocera cucurbitae.</title>
        <authorList>
            <person name="Sim S.B."/>
            <person name="Calla B."/>
            <person name="Hall B."/>
            <person name="DeRego T."/>
            <person name="Geib S.M."/>
        </authorList>
    </citation>
    <scope>NUCLEOTIDE SEQUENCE</scope>
</reference>
<dbReference type="Pfam" id="PF15868">
    <property type="entry name" value="MBF2"/>
    <property type="match status" value="1"/>
</dbReference>
<evidence type="ECO:0000313" key="2">
    <source>
        <dbReference type="EMBL" id="JAD08615.1"/>
    </source>
</evidence>
<accession>A0A0A1XCD9</accession>
<name>A0A0A1XCD9_ZEUCU</name>
<sequence length="119" mass="13053">MKPTVTSVLFLLVALAGVAIAANSSWGKRNSTDILLLRENVFRTPLRNGYQSVNVDFPKSGQTNTRAISAIFIIDRFTNSSGAYGSLWSGGVGYRFASINLKSQYNRGINSTVEIYGRR</sequence>
<dbReference type="PANTHER" id="PTHR37685">
    <property type="entry name" value="GEO11136P1-RELATED"/>
    <property type="match status" value="1"/>
</dbReference>
<protein>
    <submittedName>
        <fullName evidence="2">Probable salivary secreted peptide</fullName>
    </submittedName>
</protein>
<proteinExistence type="predicted"/>
<feature type="chain" id="PRO_5001983545" evidence="1">
    <location>
        <begin position="22"/>
        <end position="119"/>
    </location>
</feature>
<feature type="signal peptide" evidence="1">
    <location>
        <begin position="1"/>
        <end position="21"/>
    </location>
</feature>
<keyword evidence="1" id="KW-0732">Signal</keyword>
<dbReference type="PANTHER" id="PTHR37685:SF1">
    <property type="entry name" value="GEO11136P1-RELATED"/>
    <property type="match status" value="1"/>
</dbReference>
<dbReference type="AlphaFoldDB" id="A0A0A1XCD9"/>
<evidence type="ECO:0000256" key="1">
    <source>
        <dbReference type="SAM" id="SignalP"/>
    </source>
</evidence>